<keyword evidence="3" id="KW-0255">Endonuclease</keyword>
<organism evidence="3 4">
    <name type="scientific">Paraburkholderia phenoliruptrix</name>
    <dbReference type="NCBI Taxonomy" id="252970"/>
    <lineage>
        <taxon>Bacteria</taxon>
        <taxon>Pseudomonadati</taxon>
        <taxon>Pseudomonadota</taxon>
        <taxon>Betaproteobacteria</taxon>
        <taxon>Burkholderiales</taxon>
        <taxon>Burkholderiaceae</taxon>
        <taxon>Paraburkholderia</taxon>
    </lineage>
</organism>
<evidence type="ECO:0000256" key="1">
    <source>
        <dbReference type="SAM" id="MobiDB-lite"/>
    </source>
</evidence>
<dbReference type="Proteomes" id="UP001558535">
    <property type="component" value="Unassembled WGS sequence"/>
</dbReference>
<feature type="domain" description="TnsA endonuclease N-terminal" evidence="2">
    <location>
        <begin position="67"/>
        <end position="138"/>
    </location>
</feature>
<feature type="region of interest" description="Disordered" evidence="1">
    <location>
        <begin position="1"/>
        <end position="31"/>
    </location>
</feature>
<reference evidence="3 4" key="1">
    <citation type="submission" date="2024-07" db="EMBL/GenBank/DDBJ databases">
        <title>A survey of Mimosa microsymbionts across Brazilian biomes reveals a high diversity of Paraburkholderia nodulating endemic species, but also that Cupriavidus is common as a symbiont of widespread species.</title>
        <authorList>
            <person name="Rouws L."/>
            <person name="Barauna A."/>
            <person name="Beukes C."/>
            <person name="Rouws J.R.C."/>
            <person name="De Faria S.M."/>
            <person name="Gross E."/>
            <person name="Bueno Dos Reis Junior F."/>
            <person name="Simon M.F."/>
            <person name="Maluk M."/>
            <person name="Odee D.W."/>
            <person name="Kenicer G."/>
            <person name="Young J.P.W."/>
            <person name="Reis V.M."/>
            <person name="Zilli J."/>
            <person name="James E.K."/>
        </authorList>
    </citation>
    <scope>NUCLEOTIDE SEQUENCE [LARGE SCALE GENOMIC DNA]</scope>
    <source>
        <strain evidence="3 4">BR14375</strain>
    </source>
</reference>
<proteinExistence type="predicted"/>
<evidence type="ECO:0000313" key="3">
    <source>
        <dbReference type="EMBL" id="MEX3749720.1"/>
    </source>
</evidence>
<dbReference type="EMBL" id="JBFPKE010000002">
    <property type="protein sequence ID" value="MEX3749720.1"/>
    <property type="molecule type" value="Genomic_DNA"/>
</dbReference>
<dbReference type="RefSeq" id="WP_368608339.1">
    <property type="nucleotide sequence ID" value="NZ_JBFPKB010000004.1"/>
</dbReference>
<gene>
    <name evidence="3" type="ORF">AB3X84_06870</name>
</gene>
<dbReference type="Gene3D" id="3.40.1350.10">
    <property type="match status" value="1"/>
</dbReference>
<keyword evidence="3" id="KW-0378">Hydrolase</keyword>
<dbReference type="InterPro" id="IPR014833">
    <property type="entry name" value="TnsA_N"/>
</dbReference>
<evidence type="ECO:0000259" key="2">
    <source>
        <dbReference type="Pfam" id="PF08722"/>
    </source>
</evidence>
<keyword evidence="4" id="KW-1185">Reference proteome</keyword>
<dbReference type="InterPro" id="IPR011856">
    <property type="entry name" value="tRNA_endonuc-like_dom_sf"/>
</dbReference>
<comment type="caution">
    <text evidence="3">The sequence shown here is derived from an EMBL/GenBank/DDBJ whole genome shotgun (WGS) entry which is preliminary data.</text>
</comment>
<accession>A0ABV3W963</accession>
<protein>
    <submittedName>
        <fullName evidence="3">TnsA endonuclease N-terminal domain-containing protein</fullName>
    </submittedName>
</protein>
<dbReference type="Pfam" id="PF08722">
    <property type="entry name" value="Tn7_TnsA-like_N"/>
    <property type="match status" value="1"/>
</dbReference>
<name>A0ABV3W963_9BURK</name>
<keyword evidence="3" id="KW-0540">Nuclease</keyword>
<sequence>MNERHKRAGLSPKPQPSYHQTRNPVTPSGRGFRAKFFSPKNRRLVRCESLLEFDALFLMEFARGIRLFEEQPITVEYRLGGRKRTYTPDFSAEWADGRRWFVEVKPSDRLAEPPNAEKFDALTQWFASRGEFFLVLTELQIRPPVRLRQIRDLLRKRVTSNSNEVAPHLPIVGPGTSIADMRAGGVDRKLIWQFLADRSLVCDLDSVIDDQTIVLPYEEADDVALFI</sequence>
<feature type="compositionally biased region" description="Polar residues" evidence="1">
    <location>
        <begin position="17"/>
        <end position="26"/>
    </location>
</feature>
<evidence type="ECO:0000313" key="4">
    <source>
        <dbReference type="Proteomes" id="UP001558535"/>
    </source>
</evidence>
<dbReference type="GO" id="GO:0004519">
    <property type="term" value="F:endonuclease activity"/>
    <property type="evidence" value="ECO:0007669"/>
    <property type="project" value="UniProtKB-KW"/>
</dbReference>